<evidence type="ECO:0000256" key="1">
    <source>
        <dbReference type="SAM" id="SignalP"/>
    </source>
</evidence>
<feature type="signal peptide" evidence="1">
    <location>
        <begin position="1"/>
        <end position="17"/>
    </location>
</feature>
<dbReference type="PROSITE" id="PS50940">
    <property type="entry name" value="CHIT_BIND_II"/>
    <property type="match status" value="1"/>
</dbReference>
<dbReference type="InterPro" id="IPR052976">
    <property type="entry name" value="Scoloptoxin-like"/>
</dbReference>
<feature type="domain" description="Chitin-binding type-2" evidence="2">
    <location>
        <begin position="38"/>
        <end position="105"/>
    </location>
</feature>
<evidence type="ECO:0000259" key="2">
    <source>
        <dbReference type="PROSITE" id="PS50940"/>
    </source>
</evidence>
<dbReference type="Proteomes" id="UP001497623">
    <property type="component" value="Unassembled WGS sequence"/>
</dbReference>
<keyword evidence="4" id="KW-1185">Reference proteome</keyword>
<proteinExistence type="predicted"/>
<dbReference type="GO" id="GO:0008061">
    <property type="term" value="F:chitin binding"/>
    <property type="evidence" value="ECO:0007669"/>
    <property type="project" value="InterPro"/>
</dbReference>
<dbReference type="InterPro" id="IPR002557">
    <property type="entry name" value="Chitin-bd_dom"/>
</dbReference>
<reference evidence="3 4" key="1">
    <citation type="submission" date="2024-05" db="EMBL/GenBank/DDBJ databases">
        <authorList>
            <person name="Wallberg A."/>
        </authorList>
    </citation>
    <scope>NUCLEOTIDE SEQUENCE [LARGE SCALE GENOMIC DNA]</scope>
</reference>
<dbReference type="GO" id="GO:0005576">
    <property type="term" value="C:extracellular region"/>
    <property type="evidence" value="ECO:0007669"/>
    <property type="project" value="InterPro"/>
</dbReference>
<organism evidence="3 4">
    <name type="scientific">Meganyctiphanes norvegica</name>
    <name type="common">Northern krill</name>
    <name type="synonym">Thysanopoda norvegica</name>
    <dbReference type="NCBI Taxonomy" id="48144"/>
    <lineage>
        <taxon>Eukaryota</taxon>
        <taxon>Metazoa</taxon>
        <taxon>Ecdysozoa</taxon>
        <taxon>Arthropoda</taxon>
        <taxon>Crustacea</taxon>
        <taxon>Multicrustacea</taxon>
        <taxon>Malacostraca</taxon>
        <taxon>Eumalacostraca</taxon>
        <taxon>Eucarida</taxon>
        <taxon>Euphausiacea</taxon>
        <taxon>Euphausiidae</taxon>
        <taxon>Meganyctiphanes</taxon>
    </lineage>
</organism>
<dbReference type="SUPFAM" id="SSF57625">
    <property type="entry name" value="Invertebrate chitin-binding proteins"/>
    <property type="match status" value="1"/>
</dbReference>
<evidence type="ECO:0000313" key="4">
    <source>
        <dbReference type="Proteomes" id="UP001497623"/>
    </source>
</evidence>
<dbReference type="EMBL" id="CAXKWB010005978">
    <property type="protein sequence ID" value="CAL4080829.1"/>
    <property type="molecule type" value="Genomic_DNA"/>
</dbReference>
<dbReference type="InterPro" id="IPR036508">
    <property type="entry name" value="Chitin-bd_dom_sf"/>
</dbReference>
<feature type="chain" id="PRO_5043729930" description="Chitin-binding type-2 domain-containing protein" evidence="1">
    <location>
        <begin position="18"/>
        <end position="127"/>
    </location>
</feature>
<evidence type="ECO:0000313" key="3">
    <source>
        <dbReference type="EMBL" id="CAL4080829.1"/>
    </source>
</evidence>
<protein>
    <recommendedName>
        <fullName evidence="2">Chitin-binding type-2 domain-containing protein</fullName>
    </recommendedName>
</protein>
<dbReference type="SMART" id="SM00494">
    <property type="entry name" value="ChtBD2"/>
    <property type="match status" value="1"/>
</dbReference>
<dbReference type="PANTHER" id="PTHR22933">
    <property type="entry name" value="FI18007P1-RELATED"/>
    <property type="match status" value="1"/>
</dbReference>
<dbReference type="PANTHER" id="PTHR22933:SF43">
    <property type="entry name" value="LP10131P"/>
    <property type="match status" value="1"/>
</dbReference>
<dbReference type="AlphaFoldDB" id="A0AAV2QF36"/>
<name>A0AAV2QF36_MEGNR</name>
<dbReference type="Pfam" id="PF01607">
    <property type="entry name" value="CBM_14"/>
    <property type="match status" value="1"/>
</dbReference>
<keyword evidence="1" id="KW-0732">Signal</keyword>
<accession>A0AAV2QF36</accession>
<gene>
    <name evidence="3" type="ORF">MNOR_LOCUS11401</name>
</gene>
<sequence>MLRICTLVVVLATVAFGRFAYQLPAGSETILSQPLQYTFHCTGRPYGYYADIDNNCQVFHVCQPVIDDLGLIETAHFSFVCGIHTVFSQDSLTCIHRDSAPPCRESQDVDAPFLERVDERKHVPANK</sequence>
<comment type="caution">
    <text evidence="3">The sequence shown here is derived from an EMBL/GenBank/DDBJ whole genome shotgun (WGS) entry which is preliminary data.</text>
</comment>